<dbReference type="AlphaFoldDB" id="A0AA39KKV8"/>
<feature type="transmembrane region" description="Helical" evidence="2">
    <location>
        <begin position="15"/>
        <end position="34"/>
    </location>
</feature>
<comment type="caution">
    <text evidence="4">The sequence shown here is derived from an EMBL/GenBank/DDBJ whole genome shotgun (WGS) entry which is preliminary data.</text>
</comment>
<evidence type="ECO:0000259" key="3">
    <source>
        <dbReference type="PROSITE" id="PS50850"/>
    </source>
</evidence>
<gene>
    <name evidence="4" type="ORF">PV328_003637</name>
</gene>
<dbReference type="EMBL" id="JAQQBS010001422">
    <property type="protein sequence ID" value="KAK0165086.1"/>
    <property type="molecule type" value="Genomic_DNA"/>
</dbReference>
<feature type="transmembrane region" description="Helical" evidence="2">
    <location>
        <begin position="85"/>
        <end position="102"/>
    </location>
</feature>
<dbReference type="InterPro" id="IPR020846">
    <property type="entry name" value="MFS_dom"/>
</dbReference>
<dbReference type="GO" id="GO:0008028">
    <property type="term" value="F:monocarboxylic acid transmembrane transporter activity"/>
    <property type="evidence" value="ECO:0007669"/>
    <property type="project" value="TreeGrafter"/>
</dbReference>
<evidence type="ECO:0000313" key="4">
    <source>
        <dbReference type="EMBL" id="KAK0165086.1"/>
    </source>
</evidence>
<dbReference type="PANTHER" id="PTHR11360:SF237">
    <property type="entry name" value="MONOCARBOXYLATE TRANSPORTER 12-B-LIKE PROTEIN"/>
    <property type="match status" value="1"/>
</dbReference>
<dbReference type="InterPro" id="IPR036259">
    <property type="entry name" value="MFS_trans_sf"/>
</dbReference>
<feature type="transmembrane region" description="Helical" evidence="2">
    <location>
        <begin position="339"/>
        <end position="363"/>
    </location>
</feature>
<dbReference type="Gene3D" id="1.20.1250.20">
    <property type="entry name" value="MFS general substrate transporter like domains"/>
    <property type="match status" value="2"/>
</dbReference>
<proteinExistence type="predicted"/>
<feature type="transmembrane region" description="Helical" evidence="2">
    <location>
        <begin position="465"/>
        <end position="487"/>
    </location>
</feature>
<feature type="domain" description="Major facilitator superfamily (MFS) profile" evidence="3">
    <location>
        <begin position="1"/>
        <end position="197"/>
    </location>
</feature>
<keyword evidence="2" id="KW-0472">Membrane</keyword>
<feature type="transmembrane region" description="Helical" evidence="2">
    <location>
        <begin position="144"/>
        <end position="166"/>
    </location>
</feature>
<organism evidence="4 5">
    <name type="scientific">Microctonus aethiopoides</name>
    <dbReference type="NCBI Taxonomy" id="144406"/>
    <lineage>
        <taxon>Eukaryota</taxon>
        <taxon>Metazoa</taxon>
        <taxon>Ecdysozoa</taxon>
        <taxon>Arthropoda</taxon>
        <taxon>Hexapoda</taxon>
        <taxon>Insecta</taxon>
        <taxon>Pterygota</taxon>
        <taxon>Neoptera</taxon>
        <taxon>Endopterygota</taxon>
        <taxon>Hymenoptera</taxon>
        <taxon>Apocrita</taxon>
        <taxon>Ichneumonoidea</taxon>
        <taxon>Braconidae</taxon>
        <taxon>Euphorinae</taxon>
        <taxon>Microctonus</taxon>
    </lineage>
</organism>
<evidence type="ECO:0000256" key="1">
    <source>
        <dbReference type="ARBA" id="ARBA00004141"/>
    </source>
</evidence>
<dbReference type="PANTHER" id="PTHR11360">
    <property type="entry name" value="MONOCARBOXYLATE TRANSPORTER"/>
    <property type="match status" value="1"/>
</dbReference>
<feature type="transmembrane region" description="Helical" evidence="2">
    <location>
        <begin position="108"/>
        <end position="132"/>
    </location>
</feature>
<accession>A0AA39KKV8</accession>
<reference evidence="4" key="2">
    <citation type="submission" date="2023-03" db="EMBL/GenBank/DDBJ databases">
        <authorList>
            <person name="Inwood S.N."/>
            <person name="Skelly J.G."/>
            <person name="Guhlin J."/>
            <person name="Harrop T.W.R."/>
            <person name="Goldson S.G."/>
            <person name="Dearden P.K."/>
        </authorList>
    </citation>
    <scope>NUCLEOTIDE SEQUENCE</scope>
    <source>
        <strain evidence="4">Irish</strain>
        <tissue evidence="4">Whole body</tissue>
    </source>
</reference>
<dbReference type="GO" id="GO:0016020">
    <property type="term" value="C:membrane"/>
    <property type="evidence" value="ECO:0007669"/>
    <property type="project" value="UniProtKB-SubCell"/>
</dbReference>
<dbReference type="InterPro" id="IPR011701">
    <property type="entry name" value="MFS"/>
</dbReference>
<dbReference type="InterPro" id="IPR050327">
    <property type="entry name" value="Proton-linked_MCT"/>
</dbReference>
<dbReference type="PROSITE" id="PS50850">
    <property type="entry name" value="MFS"/>
    <property type="match status" value="1"/>
</dbReference>
<dbReference type="Pfam" id="PF07690">
    <property type="entry name" value="MFS_1"/>
    <property type="match status" value="1"/>
</dbReference>
<evidence type="ECO:0000256" key="2">
    <source>
        <dbReference type="SAM" id="Phobius"/>
    </source>
</evidence>
<dbReference type="Proteomes" id="UP001168990">
    <property type="component" value="Unassembled WGS sequence"/>
</dbReference>
<evidence type="ECO:0000313" key="5">
    <source>
        <dbReference type="Proteomes" id="UP001168990"/>
    </source>
</evidence>
<keyword evidence="2" id="KW-1133">Transmembrane helix</keyword>
<dbReference type="SUPFAM" id="SSF103473">
    <property type="entry name" value="MFS general substrate transporter"/>
    <property type="match status" value="1"/>
</dbReference>
<comment type="subcellular location">
    <subcellularLocation>
        <location evidence="1">Membrane</location>
        <topology evidence="1">Multi-pass membrane protein</topology>
    </subcellularLocation>
</comment>
<name>A0AA39KKV8_9HYME</name>
<keyword evidence="2" id="KW-0812">Transmembrane</keyword>
<sequence>MKNDGGKMIPPDGGWGWIVVLACGLNNMVMVPLIQGMGLIFVQVFAESNIPATQKTIITSTNMSFGMAMGLIHGPLLRKFGYRKVALTGATLFATGILMTALSTKFSHFMICYGIMTSLGVGLSMASFSLSVNTYFREKRGRAMGMAMTLTGLGPIIMPQIISLLLNKYTSQGAILVLGAITLHTIVAASLLQPIKWHMKRAVNELSDNKEFKKEIVNDDDIRSGDFITNSFDKKQTMKLSDLNDDVKKKDFQALEIIEETKTNQVVLIRRNSVGKSLDSINLGSCPMLFDDSMIYGAIPIEPSDNNIKQKNSSKTSQQIPNENEKLITTNGIHTDDPIYVNIMLGMAIATFSEMNFSILMAFMLDDINFTTKQIAASMSTMAAVDLIMRGFSPFIGEWLRQTPRILYLVSLAMLIISRTILIFCTGFIPVIIMAIGIGFAKGFRSVFTSLIVPSYIPLERLADATGIQTVVNGIILMALGPLMGIIRESRGSYGPCIVILNAMSALTIVMWVTEMIIVKRIAKRKFVNEQYAAVAIKE</sequence>
<reference evidence="4" key="1">
    <citation type="journal article" date="2023" name="bioRxiv">
        <title>Scaffold-level genome assemblies of two parasitoid biocontrol wasps reveal the parthenogenesis mechanism and an associated novel virus.</title>
        <authorList>
            <person name="Inwood S."/>
            <person name="Skelly J."/>
            <person name="Guhlin J."/>
            <person name="Harrop T."/>
            <person name="Goldson S."/>
            <person name="Dearden P."/>
        </authorList>
    </citation>
    <scope>NUCLEOTIDE SEQUENCE</scope>
    <source>
        <strain evidence="4">Irish</strain>
        <tissue evidence="4">Whole body</tissue>
    </source>
</reference>
<feature type="transmembrane region" description="Helical" evidence="2">
    <location>
        <begin position="172"/>
        <end position="192"/>
    </location>
</feature>
<keyword evidence="5" id="KW-1185">Reference proteome</keyword>
<feature type="transmembrane region" description="Helical" evidence="2">
    <location>
        <begin position="493"/>
        <end position="518"/>
    </location>
</feature>
<dbReference type="PROSITE" id="PS51257">
    <property type="entry name" value="PROKAR_LIPOPROTEIN"/>
    <property type="match status" value="1"/>
</dbReference>
<protein>
    <recommendedName>
        <fullName evidence="3">Major facilitator superfamily (MFS) profile domain-containing protein</fullName>
    </recommendedName>
</protein>